<proteinExistence type="predicted"/>
<feature type="coiled-coil region" evidence="1">
    <location>
        <begin position="82"/>
        <end position="109"/>
    </location>
</feature>
<dbReference type="Proteomes" id="UP001629523">
    <property type="component" value="Unassembled WGS sequence"/>
</dbReference>
<evidence type="ECO:0000256" key="1">
    <source>
        <dbReference type="SAM" id="Coils"/>
    </source>
</evidence>
<evidence type="ECO:0000313" key="3">
    <source>
        <dbReference type="Proteomes" id="UP001629523"/>
    </source>
</evidence>
<reference evidence="2 3" key="1">
    <citation type="journal article" date="2024" name="Infect. Genet. Evol.">
        <title>Characteristics and comparative genome analysis of Yersinia enterocolitica and related species associated with human infections in Switzerland 2019-2023.</title>
        <authorList>
            <person name="Stevens M.J.A."/>
            <person name="Horlbog J.A."/>
            <person name="Diethelm A."/>
            <person name="Stephan R."/>
            <person name="Nuesch-Inderbinen M."/>
        </authorList>
    </citation>
    <scope>NUCLEOTIDE SEQUENCE [LARGE SCALE GENOMIC DNA]</scope>
    <source>
        <strain evidence="2 3">N20-0302</strain>
    </source>
</reference>
<gene>
    <name evidence="2" type="ORF">WFP14_19145</name>
</gene>
<keyword evidence="3" id="KW-1185">Reference proteome</keyword>
<dbReference type="GeneID" id="93971061"/>
<comment type="caution">
    <text evidence="2">The sequence shown here is derived from an EMBL/GenBank/DDBJ whole genome shotgun (WGS) entry which is preliminary data.</text>
</comment>
<name>A0ABW9F2T2_9GAMM</name>
<dbReference type="EMBL" id="JBBEST010000013">
    <property type="protein sequence ID" value="MFM1348661.1"/>
    <property type="molecule type" value="Genomic_DNA"/>
</dbReference>
<keyword evidence="1" id="KW-0175">Coiled coil</keyword>
<sequence length="112" mass="12457">MRKSLLLLLGVTYFISSPLLYGQDSPDIKEPIKNSGITSGVVKCNGCELPAEPLSAPTLVHVPVPPLYIDDNNIQANILIRLDSMKKTIDAQTRVINELNKRMENIELKQKN</sequence>
<evidence type="ECO:0000313" key="2">
    <source>
        <dbReference type="EMBL" id="MFM1348661.1"/>
    </source>
</evidence>
<accession>A0ABW9F2T2</accession>
<evidence type="ECO:0008006" key="4">
    <source>
        <dbReference type="Google" id="ProtNLM"/>
    </source>
</evidence>
<dbReference type="RefSeq" id="WP_050076022.1">
    <property type="nucleotide sequence ID" value="NZ_CABHYG010000013.1"/>
</dbReference>
<organism evidence="2 3">
    <name type="scientific">Yersinia proxima</name>
    <dbReference type="NCBI Taxonomy" id="2890316"/>
    <lineage>
        <taxon>Bacteria</taxon>
        <taxon>Pseudomonadati</taxon>
        <taxon>Pseudomonadota</taxon>
        <taxon>Gammaproteobacteria</taxon>
        <taxon>Enterobacterales</taxon>
        <taxon>Yersiniaceae</taxon>
        <taxon>Yersinia</taxon>
    </lineage>
</organism>
<protein>
    <recommendedName>
        <fullName evidence="4">Secreted protein</fullName>
    </recommendedName>
</protein>